<evidence type="ECO:0000256" key="3">
    <source>
        <dbReference type="ARBA" id="ARBA00022525"/>
    </source>
</evidence>
<dbReference type="PANTHER" id="PTHR32305:SF15">
    <property type="entry name" value="PROTEIN RHSA-RELATED"/>
    <property type="match status" value="1"/>
</dbReference>
<dbReference type="InterPro" id="IPR050708">
    <property type="entry name" value="T6SS_VgrG/RHS"/>
</dbReference>
<dbReference type="AlphaFoldDB" id="A0A845HQG1"/>
<dbReference type="NCBIfam" id="TIGR03361">
    <property type="entry name" value="VI_Rhs_Vgr"/>
    <property type="match status" value="1"/>
</dbReference>
<feature type="domain" description="Gp5/Type VI secretion system Vgr C-terminal trimerisation" evidence="5">
    <location>
        <begin position="491"/>
        <end position="601"/>
    </location>
</feature>
<evidence type="ECO:0000313" key="6">
    <source>
        <dbReference type="EMBL" id="MYN19703.1"/>
    </source>
</evidence>
<dbReference type="Proteomes" id="UP000484875">
    <property type="component" value="Unassembled WGS sequence"/>
</dbReference>
<dbReference type="InterPro" id="IPR006531">
    <property type="entry name" value="Gp5/Vgr_OB"/>
</dbReference>
<accession>A0A845HQG1</accession>
<dbReference type="SUPFAM" id="SSF69255">
    <property type="entry name" value="gp5 N-terminal domain-like"/>
    <property type="match status" value="1"/>
</dbReference>
<evidence type="ECO:0000313" key="7">
    <source>
        <dbReference type="Proteomes" id="UP000484875"/>
    </source>
</evidence>
<dbReference type="PANTHER" id="PTHR32305">
    <property type="match status" value="1"/>
</dbReference>
<proteinExistence type="inferred from homology"/>
<dbReference type="NCBIfam" id="TIGR01646">
    <property type="entry name" value="vgr_GE"/>
    <property type="match status" value="1"/>
</dbReference>
<organism evidence="6 7">
    <name type="scientific">Duganella vulcania</name>
    <dbReference type="NCBI Taxonomy" id="2692166"/>
    <lineage>
        <taxon>Bacteria</taxon>
        <taxon>Pseudomonadati</taxon>
        <taxon>Pseudomonadota</taxon>
        <taxon>Betaproteobacteria</taxon>
        <taxon>Burkholderiales</taxon>
        <taxon>Oxalobacteraceae</taxon>
        <taxon>Telluria group</taxon>
        <taxon>Duganella</taxon>
    </lineage>
</organism>
<dbReference type="InterPro" id="IPR006533">
    <property type="entry name" value="T6SS_Vgr_RhsGE"/>
</dbReference>
<comment type="similarity">
    <text evidence="2">Belongs to the VgrG protein family.</text>
</comment>
<dbReference type="Gene3D" id="3.55.50.10">
    <property type="entry name" value="Baseplate protein-like domains"/>
    <property type="match status" value="1"/>
</dbReference>
<dbReference type="Pfam" id="PF05954">
    <property type="entry name" value="Phage_GPD"/>
    <property type="match status" value="1"/>
</dbReference>
<evidence type="ECO:0000259" key="4">
    <source>
        <dbReference type="Pfam" id="PF04717"/>
    </source>
</evidence>
<dbReference type="InterPro" id="IPR017847">
    <property type="entry name" value="T6SS_RhsGE_Vgr_subset"/>
</dbReference>
<dbReference type="SUPFAM" id="SSF69279">
    <property type="entry name" value="Phage tail proteins"/>
    <property type="match status" value="2"/>
</dbReference>
<reference evidence="6 7" key="1">
    <citation type="submission" date="2019-12" db="EMBL/GenBank/DDBJ databases">
        <title>Novel species isolated from a subtropical stream in China.</title>
        <authorList>
            <person name="Lu H."/>
        </authorList>
    </citation>
    <scope>NUCLEOTIDE SEQUENCE [LARGE SCALE GENOMIC DNA]</scope>
    <source>
        <strain evidence="6 7">FT107W</strain>
    </source>
</reference>
<protein>
    <submittedName>
        <fullName evidence="6">Type VI secretion system tip protein VgrG</fullName>
    </submittedName>
</protein>
<gene>
    <name evidence="6" type="primary">tssI</name>
    <name evidence="6" type="ORF">GTP81_23445</name>
</gene>
<dbReference type="InterPro" id="IPR037026">
    <property type="entry name" value="Vgr_OB-fold_dom_sf"/>
</dbReference>
<dbReference type="Pfam" id="PF04717">
    <property type="entry name" value="Phage_base_V"/>
    <property type="match status" value="1"/>
</dbReference>
<dbReference type="InterPro" id="IPR054030">
    <property type="entry name" value="Gp5_Vgr_C"/>
</dbReference>
<evidence type="ECO:0000256" key="1">
    <source>
        <dbReference type="ARBA" id="ARBA00004613"/>
    </source>
</evidence>
<comment type="subcellular location">
    <subcellularLocation>
        <location evidence="1">Secreted</location>
    </subcellularLocation>
</comment>
<evidence type="ECO:0000259" key="5">
    <source>
        <dbReference type="Pfam" id="PF22178"/>
    </source>
</evidence>
<feature type="domain" description="Gp5/Type VI secretion system Vgr protein OB-fold" evidence="4">
    <location>
        <begin position="407"/>
        <end position="472"/>
    </location>
</feature>
<dbReference type="Gene3D" id="2.30.110.50">
    <property type="match status" value="1"/>
</dbReference>
<sequence length="673" mass="73969">MRDEVKSIVAAFADGQHNRLLRLQFPNQDAPGRFLVNQLDAMEGLSRPFEYKVELLSESAHVELKDMQGKLLSVHLVLGDGGIRYFTGHVFSFGLTKVDGGIAYYEATLGPWFRFLSLRKDNYLFHQATLYEQTSSVFADYDGLCDWDWRVAGAQKRMNDACQFDETDSNYLQRRWNAAGLVYWFEHSADGHKMVLTDDTTSAAPIEGGEEVPFQRHGGALEEDGIGEWSPTRHLVQGAVAVASYDFKSGKPIVSAMPTVNRQGNVPVIESYEYTGALGFADHATGEALARLRLEEMEAVGKLFHGTGNNRRLAPGRWFRLTGHFDGAPNGGSGDTDEFLVVEVRHRASNNYQVNAQQPSEYQNQVTCLRKIIPWRPGRTRNCEETRIYGLQTATITGPAGEEIHTDEFGRVRVQFHWDRVGVRDENSSTWIRVATPWAGSNFGMTSIPRVGTEVIVSFFGGDPDRPIIIGMVPNVDTMPAWELPANKTQSGMMSRSSPGGGAQNANALRFEDKKGAEQVWLKAERDFDSNVGNDQTLTVGNNRSKVVAQDEDAFVGNNHSRRIKNSLMETVKVDALQQIGGEKNTLVGKHYKVEAGESFEITCGQAKFYMDKSGNVAITGKSINITSDGPVQVNGKTIDLNSSGGAAAVTPSPKGGGAIIADVDAQFPSNPT</sequence>
<dbReference type="EMBL" id="WWCV01000052">
    <property type="protein sequence ID" value="MYN19703.1"/>
    <property type="molecule type" value="Genomic_DNA"/>
</dbReference>
<dbReference type="Gene3D" id="2.40.50.230">
    <property type="entry name" value="Gp5 N-terminal domain"/>
    <property type="match status" value="1"/>
</dbReference>
<name>A0A845HQG1_9BURK</name>
<keyword evidence="7" id="KW-1185">Reference proteome</keyword>
<keyword evidence="3" id="KW-0964">Secreted</keyword>
<dbReference type="Gene3D" id="4.10.220.110">
    <property type="match status" value="1"/>
</dbReference>
<comment type="caution">
    <text evidence="6">The sequence shown here is derived from an EMBL/GenBank/DDBJ whole genome shotgun (WGS) entry which is preliminary data.</text>
</comment>
<evidence type="ECO:0000256" key="2">
    <source>
        <dbReference type="ARBA" id="ARBA00005558"/>
    </source>
</evidence>
<dbReference type="RefSeq" id="WP_161092113.1">
    <property type="nucleotide sequence ID" value="NZ_WWCV01000052.1"/>
</dbReference>
<dbReference type="SUPFAM" id="SSF69349">
    <property type="entry name" value="Phage fibre proteins"/>
    <property type="match status" value="1"/>
</dbReference>
<dbReference type="GO" id="GO:0005576">
    <property type="term" value="C:extracellular region"/>
    <property type="evidence" value="ECO:0007669"/>
    <property type="project" value="UniProtKB-SubCell"/>
</dbReference>
<dbReference type="Pfam" id="PF22178">
    <property type="entry name" value="Gp5_trimer_C"/>
    <property type="match status" value="1"/>
</dbReference>